<reference evidence="10 11" key="1">
    <citation type="submission" date="2015-09" db="EMBL/GenBank/DDBJ databases">
        <authorList>
            <consortium name="Pathogen Informatics"/>
        </authorList>
    </citation>
    <scope>NUCLEOTIDE SEQUENCE [LARGE SCALE GENOMIC DNA]</scope>
    <source>
        <strain evidence="10 11">2789STDY5834855</strain>
    </source>
</reference>
<dbReference type="InterPro" id="IPR036640">
    <property type="entry name" value="ABC1_TM_sf"/>
</dbReference>
<dbReference type="GO" id="GO:0005886">
    <property type="term" value="C:plasma membrane"/>
    <property type="evidence" value="ECO:0007669"/>
    <property type="project" value="UniProtKB-SubCell"/>
</dbReference>
<keyword evidence="6 7" id="KW-0472">Membrane</keyword>
<evidence type="ECO:0000259" key="9">
    <source>
        <dbReference type="PROSITE" id="PS50929"/>
    </source>
</evidence>
<gene>
    <name evidence="10" type="ORF">ERS852470_02249</name>
</gene>
<dbReference type="PROSITE" id="PS50929">
    <property type="entry name" value="ABC_TM1F"/>
    <property type="match status" value="1"/>
</dbReference>
<accession>A0A174ER03</accession>
<dbReference type="Gene3D" id="1.20.1560.10">
    <property type="entry name" value="ABC transporter type 1, transmembrane domain"/>
    <property type="match status" value="1"/>
</dbReference>
<feature type="domain" description="ABC transporter" evidence="8">
    <location>
        <begin position="331"/>
        <end position="549"/>
    </location>
</feature>
<sequence length="549" mass="64286">MTLKLFLKNLFKNNFKKIILIFFLKLLISIFTMISSLVTGKYIDFLLINKDKSIIYILAYIYILLNFILLVLGYFSNIIHVKYKNDILFELINWVLNHVKRLNLDYFNNKNTSYLNDRINSDCTEVIVFLLDNLMTFILNVISLLIYILIVININMYIFIFIFMLIPIYYIIYFKFKAPLFKSNLAFKESQNICYSTMFDQIKEIKFIKSFSLYELMNDQFKKVFNILMEKSIKYIKVSSLYFSLESIFKTIILSIIFIYGGIQILDNKLSIGEFVILNTYSTGILSLFSSYLKFGETYNTFKTSRMRLNEILTITEEENGEIELFNINEIKIRNLKLSYNNILLFKIKEIILTKGNIYKLSGNNGVGKSSLINILIGLINNYTGDILFNGINIKELNMYKIRKRLIGIMDQESKFITDTIENNILLENINIDTKTINKYLFKYNFISGINSELNIKSILDNNNTLSGGEKQKLSIIRCLLKKSQILFLDEPTNFLDTKTIKILEEDLIKISKNSIIIIIDHSNKFNNIITHNLNIENKTIYLSENLNI</sequence>
<evidence type="ECO:0000256" key="7">
    <source>
        <dbReference type="SAM" id="Phobius"/>
    </source>
</evidence>
<dbReference type="InterPro" id="IPR017871">
    <property type="entry name" value="ABC_transporter-like_CS"/>
</dbReference>
<dbReference type="PROSITE" id="PS00211">
    <property type="entry name" value="ABC_TRANSPORTER_1"/>
    <property type="match status" value="1"/>
</dbReference>
<dbReference type="AlphaFoldDB" id="A0A174ER03"/>
<keyword evidence="10" id="KW-0378">Hydrolase</keyword>
<dbReference type="SUPFAM" id="SSF90123">
    <property type="entry name" value="ABC transporter transmembrane region"/>
    <property type="match status" value="1"/>
</dbReference>
<dbReference type="Pfam" id="PF00005">
    <property type="entry name" value="ABC_tran"/>
    <property type="match status" value="1"/>
</dbReference>
<keyword evidence="3" id="KW-0547">Nucleotide-binding</keyword>
<evidence type="ECO:0000256" key="2">
    <source>
        <dbReference type="ARBA" id="ARBA00022692"/>
    </source>
</evidence>
<dbReference type="RefSeq" id="WP_055276962.1">
    <property type="nucleotide sequence ID" value="NZ_CYZV01000023.1"/>
</dbReference>
<evidence type="ECO:0000256" key="6">
    <source>
        <dbReference type="ARBA" id="ARBA00023136"/>
    </source>
</evidence>
<organism evidence="10 11">
    <name type="scientific">Clostridium disporicum</name>
    <dbReference type="NCBI Taxonomy" id="84024"/>
    <lineage>
        <taxon>Bacteria</taxon>
        <taxon>Bacillati</taxon>
        <taxon>Bacillota</taxon>
        <taxon>Clostridia</taxon>
        <taxon>Eubacteriales</taxon>
        <taxon>Clostridiaceae</taxon>
        <taxon>Clostridium</taxon>
    </lineage>
</organism>
<evidence type="ECO:0000256" key="3">
    <source>
        <dbReference type="ARBA" id="ARBA00022741"/>
    </source>
</evidence>
<comment type="subcellular location">
    <subcellularLocation>
        <location evidence="1">Cell membrane</location>
        <topology evidence="1">Multi-pass membrane protein</topology>
    </subcellularLocation>
</comment>
<keyword evidence="5 7" id="KW-1133">Transmembrane helix</keyword>
<proteinExistence type="predicted"/>
<name>A0A174ER03_9CLOT</name>
<dbReference type="InterPro" id="IPR011527">
    <property type="entry name" value="ABC1_TM_dom"/>
</dbReference>
<dbReference type="InterPro" id="IPR003439">
    <property type="entry name" value="ABC_transporter-like_ATP-bd"/>
</dbReference>
<dbReference type="GO" id="GO:0015421">
    <property type="term" value="F:ABC-type oligopeptide transporter activity"/>
    <property type="evidence" value="ECO:0007669"/>
    <property type="project" value="TreeGrafter"/>
</dbReference>
<dbReference type="EMBL" id="CYZV01000023">
    <property type="protein sequence ID" value="CUO40532.1"/>
    <property type="molecule type" value="Genomic_DNA"/>
</dbReference>
<dbReference type="GO" id="GO:0016887">
    <property type="term" value="F:ATP hydrolysis activity"/>
    <property type="evidence" value="ECO:0007669"/>
    <property type="project" value="InterPro"/>
</dbReference>
<dbReference type="EC" id="3.6.3.-" evidence="10"/>
<keyword evidence="4" id="KW-0067">ATP-binding</keyword>
<protein>
    <submittedName>
        <fullName evidence="10">ABC transporter</fullName>
        <ecNumber evidence="10">3.6.3.-</ecNumber>
    </submittedName>
</protein>
<dbReference type="InterPro" id="IPR027417">
    <property type="entry name" value="P-loop_NTPase"/>
</dbReference>
<evidence type="ECO:0000313" key="11">
    <source>
        <dbReference type="Proteomes" id="UP000095558"/>
    </source>
</evidence>
<dbReference type="Proteomes" id="UP000095558">
    <property type="component" value="Unassembled WGS sequence"/>
</dbReference>
<keyword evidence="2 7" id="KW-0812">Transmembrane</keyword>
<feature type="transmembrane region" description="Helical" evidence="7">
    <location>
        <begin position="156"/>
        <end position="174"/>
    </location>
</feature>
<evidence type="ECO:0000256" key="4">
    <source>
        <dbReference type="ARBA" id="ARBA00022840"/>
    </source>
</evidence>
<dbReference type="SUPFAM" id="SSF52540">
    <property type="entry name" value="P-loop containing nucleoside triphosphate hydrolases"/>
    <property type="match status" value="1"/>
</dbReference>
<feature type="domain" description="ABC transmembrane type-1" evidence="9">
    <location>
        <begin position="19"/>
        <end position="291"/>
    </location>
</feature>
<dbReference type="InterPro" id="IPR003593">
    <property type="entry name" value="AAA+_ATPase"/>
</dbReference>
<evidence type="ECO:0000313" key="10">
    <source>
        <dbReference type="EMBL" id="CUO40532.1"/>
    </source>
</evidence>
<dbReference type="PANTHER" id="PTHR43394">
    <property type="entry name" value="ATP-DEPENDENT PERMEASE MDL1, MITOCHONDRIAL"/>
    <property type="match status" value="1"/>
</dbReference>
<feature type="transmembrane region" description="Helical" evidence="7">
    <location>
        <begin position="241"/>
        <end position="263"/>
    </location>
</feature>
<dbReference type="SMART" id="SM00382">
    <property type="entry name" value="AAA"/>
    <property type="match status" value="1"/>
</dbReference>
<dbReference type="GO" id="GO:0005524">
    <property type="term" value="F:ATP binding"/>
    <property type="evidence" value="ECO:0007669"/>
    <property type="project" value="UniProtKB-KW"/>
</dbReference>
<dbReference type="Gene3D" id="3.40.50.300">
    <property type="entry name" value="P-loop containing nucleotide triphosphate hydrolases"/>
    <property type="match status" value="1"/>
</dbReference>
<feature type="transmembrane region" description="Helical" evidence="7">
    <location>
        <begin position="126"/>
        <end position="150"/>
    </location>
</feature>
<dbReference type="PROSITE" id="PS50893">
    <property type="entry name" value="ABC_TRANSPORTER_2"/>
    <property type="match status" value="1"/>
</dbReference>
<dbReference type="InterPro" id="IPR039421">
    <property type="entry name" value="Type_1_exporter"/>
</dbReference>
<dbReference type="PANTHER" id="PTHR43394:SF1">
    <property type="entry name" value="ATP-BINDING CASSETTE SUB-FAMILY B MEMBER 10, MITOCHONDRIAL"/>
    <property type="match status" value="1"/>
</dbReference>
<dbReference type="CDD" id="cd07346">
    <property type="entry name" value="ABC_6TM_exporters"/>
    <property type="match status" value="1"/>
</dbReference>
<feature type="transmembrane region" description="Helical" evidence="7">
    <location>
        <begin position="20"/>
        <end position="42"/>
    </location>
</feature>
<evidence type="ECO:0000256" key="5">
    <source>
        <dbReference type="ARBA" id="ARBA00022989"/>
    </source>
</evidence>
<evidence type="ECO:0000256" key="1">
    <source>
        <dbReference type="ARBA" id="ARBA00004651"/>
    </source>
</evidence>
<evidence type="ECO:0000259" key="8">
    <source>
        <dbReference type="PROSITE" id="PS50893"/>
    </source>
</evidence>
<feature type="transmembrane region" description="Helical" evidence="7">
    <location>
        <begin position="54"/>
        <end position="75"/>
    </location>
</feature>
<dbReference type="Pfam" id="PF00664">
    <property type="entry name" value="ABC_membrane"/>
    <property type="match status" value="1"/>
</dbReference>